<dbReference type="AlphaFoldDB" id="A0A9X2R9D3"/>
<evidence type="ECO:0000256" key="1">
    <source>
        <dbReference type="SAM" id="Phobius"/>
    </source>
</evidence>
<sequence length="123" mass="13000">MAVAVSGDTHIFHHAMAEEFSGDDVQRKENDWATGVHTLYGIKDEPGPQGGRTEVIGFEFDAGEFSVSEARDWLEEQGEGGATLVEEGTRENPSRTGYTLTALGVAGVLGFMCGMGASSDSNG</sequence>
<keyword evidence="1" id="KW-1133">Transmembrane helix</keyword>
<dbReference type="EMBL" id="JANTYZ010000007">
    <property type="protein sequence ID" value="MCS3865864.1"/>
    <property type="molecule type" value="Genomic_DNA"/>
</dbReference>
<proteinExistence type="predicted"/>
<keyword evidence="1" id="KW-0812">Transmembrane</keyword>
<name>A0A9X2R9D3_9BACT</name>
<protein>
    <submittedName>
        <fullName evidence="2">Uncharacterized protein</fullName>
    </submittedName>
</protein>
<reference evidence="2" key="1">
    <citation type="submission" date="2022-08" db="EMBL/GenBank/DDBJ databases">
        <title>Genomic Encyclopedia of Type Strains, Phase V (KMG-V): Genome sequencing to study the core and pangenomes of soil and plant-associated prokaryotes.</title>
        <authorList>
            <person name="Whitman W."/>
        </authorList>
    </citation>
    <scope>NUCLEOTIDE SEQUENCE</scope>
    <source>
        <strain evidence="2">SP2016B</strain>
    </source>
</reference>
<organism evidence="2 3">
    <name type="scientific">Salinibacter ruber</name>
    <dbReference type="NCBI Taxonomy" id="146919"/>
    <lineage>
        <taxon>Bacteria</taxon>
        <taxon>Pseudomonadati</taxon>
        <taxon>Rhodothermota</taxon>
        <taxon>Rhodothermia</taxon>
        <taxon>Rhodothermales</taxon>
        <taxon>Salinibacteraceae</taxon>
        <taxon>Salinibacter</taxon>
    </lineage>
</organism>
<dbReference type="Proteomes" id="UP001155034">
    <property type="component" value="Unassembled WGS sequence"/>
</dbReference>
<comment type="caution">
    <text evidence="2">The sequence shown here is derived from an EMBL/GenBank/DDBJ whole genome shotgun (WGS) entry which is preliminary data.</text>
</comment>
<evidence type="ECO:0000313" key="3">
    <source>
        <dbReference type="Proteomes" id="UP001155034"/>
    </source>
</evidence>
<gene>
    <name evidence="2" type="ORF">GGP82_002428</name>
</gene>
<feature type="transmembrane region" description="Helical" evidence="1">
    <location>
        <begin position="98"/>
        <end position="117"/>
    </location>
</feature>
<dbReference type="RefSeq" id="WP_259083827.1">
    <property type="nucleotide sequence ID" value="NZ_JANTYZ010000007.1"/>
</dbReference>
<accession>A0A9X2R9D3</accession>
<evidence type="ECO:0000313" key="2">
    <source>
        <dbReference type="EMBL" id="MCS3865864.1"/>
    </source>
</evidence>
<keyword evidence="1" id="KW-0472">Membrane</keyword>